<evidence type="ECO:0000256" key="1">
    <source>
        <dbReference type="SAM" id="MobiDB-lite"/>
    </source>
</evidence>
<protein>
    <submittedName>
        <fullName evidence="3">Uncharacterized protein</fullName>
    </submittedName>
</protein>
<proteinExistence type="predicted"/>
<dbReference type="InterPro" id="IPR029058">
    <property type="entry name" value="AB_hydrolase_fold"/>
</dbReference>
<dbReference type="AlphaFoldDB" id="A0A439CMR3"/>
<name>A0A439CMR3_9PEZI</name>
<dbReference type="EMBL" id="RYZI01000793">
    <property type="protein sequence ID" value="RWA03442.1"/>
    <property type="molecule type" value="Genomic_DNA"/>
</dbReference>
<evidence type="ECO:0000256" key="2">
    <source>
        <dbReference type="SAM" id="SignalP"/>
    </source>
</evidence>
<sequence length="189" mass="19714">MHMHRNLLPLALCLGSALARAQITTNITATTGLQSAGFNSTFTLAKAQIAAAGLSASTAADIENIVRFDESQLAHGGVAEDAFYDLGDLYAGNGTETLEPGVLLKVQEHTDASSFALPPNTALSRILYTTADLNGTILPASAFVLWPFRPRVFPSSSSSPTETSQGHTTTTANANATGEAPVVLWSHGT</sequence>
<dbReference type="GO" id="GO:0016042">
    <property type="term" value="P:lipid catabolic process"/>
    <property type="evidence" value="ECO:0007669"/>
    <property type="project" value="InterPro"/>
</dbReference>
<accession>A0A439CMR3</accession>
<dbReference type="GO" id="GO:0004806">
    <property type="term" value="F:triacylglycerol lipase activity"/>
    <property type="evidence" value="ECO:0007669"/>
    <property type="project" value="InterPro"/>
</dbReference>
<reference evidence="3 4" key="1">
    <citation type="submission" date="2018-12" db="EMBL/GenBank/DDBJ databases">
        <title>Draft genome sequence of Xylaria grammica IHI A82.</title>
        <authorList>
            <person name="Buettner E."/>
            <person name="Kellner H."/>
        </authorList>
    </citation>
    <scope>NUCLEOTIDE SEQUENCE [LARGE SCALE GENOMIC DNA]</scope>
    <source>
        <strain evidence="3 4">IHI A82</strain>
    </source>
</reference>
<feature type="signal peptide" evidence="2">
    <location>
        <begin position="1"/>
        <end position="21"/>
    </location>
</feature>
<feature type="region of interest" description="Disordered" evidence="1">
    <location>
        <begin position="155"/>
        <end position="180"/>
    </location>
</feature>
<dbReference type="InterPro" id="IPR005152">
    <property type="entry name" value="Lipase_secreted"/>
</dbReference>
<feature type="non-terminal residue" evidence="3">
    <location>
        <position position="189"/>
    </location>
</feature>
<evidence type="ECO:0000313" key="4">
    <source>
        <dbReference type="Proteomes" id="UP000286045"/>
    </source>
</evidence>
<organism evidence="3 4">
    <name type="scientific">Xylaria grammica</name>
    <dbReference type="NCBI Taxonomy" id="363999"/>
    <lineage>
        <taxon>Eukaryota</taxon>
        <taxon>Fungi</taxon>
        <taxon>Dikarya</taxon>
        <taxon>Ascomycota</taxon>
        <taxon>Pezizomycotina</taxon>
        <taxon>Sordariomycetes</taxon>
        <taxon>Xylariomycetidae</taxon>
        <taxon>Xylariales</taxon>
        <taxon>Xylariaceae</taxon>
        <taxon>Xylaria</taxon>
    </lineage>
</organism>
<keyword evidence="4" id="KW-1185">Reference proteome</keyword>
<feature type="compositionally biased region" description="Low complexity" evidence="1">
    <location>
        <begin position="155"/>
        <end position="177"/>
    </location>
</feature>
<gene>
    <name evidence="3" type="ORF">EKO27_g11666</name>
</gene>
<dbReference type="PANTHER" id="PTHR34853">
    <property type="match status" value="1"/>
</dbReference>
<keyword evidence="2" id="KW-0732">Signal</keyword>
<evidence type="ECO:0000313" key="3">
    <source>
        <dbReference type="EMBL" id="RWA03442.1"/>
    </source>
</evidence>
<dbReference type="STRING" id="363999.A0A439CMR3"/>
<feature type="chain" id="PRO_5019202197" evidence="2">
    <location>
        <begin position="22"/>
        <end position="189"/>
    </location>
</feature>
<comment type="caution">
    <text evidence="3">The sequence shown here is derived from an EMBL/GenBank/DDBJ whole genome shotgun (WGS) entry which is preliminary data.</text>
</comment>
<dbReference type="Gene3D" id="3.40.50.1820">
    <property type="entry name" value="alpha/beta hydrolase"/>
    <property type="match status" value="1"/>
</dbReference>
<dbReference type="Proteomes" id="UP000286045">
    <property type="component" value="Unassembled WGS sequence"/>
</dbReference>
<dbReference type="PANTHER" id="PTHR34853:SF1">
    <property type="entry name" value="LIPASE 5"/>
    <property type="match status" value="1"/>
</dbReference>